<feature type="region of interest" description="Disordered" evidence="3">
    <location>
        <begin position="522"/>
        <end position="559"/>
    </location>
</feature>
<keyword evidence="2" id="KW-0235">DNA replication</keyword>
<dbReference type="Pfam" id="PF22606">
    <property type="entry name" value="Cdc6-ORC-like_ATPase_lid"/>
    <property type="match status" value="1"/>
</dbReference>
<keyword evidence="7" id="KW-1185">Reference proteome</keyword>
<organism evidence="6 7">
    <name type="scientific">Phellinidium pouzarii</name>
    <dbReference type="NCBI Taxonomy" id="167371"/>
    <lineage>
        <taxon>Eukaryota</taxon>
        <taxon>Fungi</taxon>
        <taxon>Dikarya</taxon>
        <taxon>Basidiomycota</taxon>
        <taxon>Agaricomycotina</taxon>
        <taxon>Agaricomycetes</taxon>
        <taxon>Hymenochaetales</taxon>
        <taxon>Hymenochaetaceae</taxon>
        <taxon>Phellinidium</taxon>
    </lineage>
</organism>
<dbReference type="AlphaFoldDB" id="A0A4S4KEW0"/>
<dbReference type="PANTHER" id="PTHR10763:SF26">
    <property type="entry name" value="CELL DIVISION CONTROL PROTEIN 6 HOMOLOG"/>
    <property type="match status" value="1"/>
</dbReference>
<dbReference type="OrthoDB" id="1926878at2759"/>
<feature type="compositionally biased region" description="Polar residues" evidence="3">
    <location>
        <begin position="26"/>
        <end position="37"/>
    </location>
</feature>
<reference evidence="6 7" key="1">
    <citation type="submission" date="2019-02" db="EMBL/GenBank/DDBJ databases">
        <title>Genome sequencing of the rare red list fungi Phellinidium pouzarii.</title>
        <authorList>
            <person name="Buettner E."/>
            <person name="Kellner H."/>
        </authorList>
    </citation>
    <scope>NUCLEOTIDE SEQUENCE [LARGE SCALE GENOMIC DNA]</scope>
    <source>
        <strain evidence="6 7">DSM 108285</strain>
    </source>
</reference>
<evidence type="ECO:0000256" key="2">
    <source>
        <dbReference type="ARBA" id="ARBA00022705"/>
    </source>
</evidence>
<name>A0A4S4KEW0_9AGAM</name>
<feature type="compositionally biased region" description="Basic and acidic residues" evidence="3">
    <location>
        <begin position="73"/>
        <end position="84"/>
    </location>
</feature>
<feature type="compositionally biased region" description="Low complexity" evidence="3">
    <location>
        <begin position="522"/>
        <end position="538"/>
    </location>
</feature>
<dbReference type="GO" id="GO:0016887">
    <property type="term" value="F:ATP hydrolysis activity"/>
    <property type="evidence" value="ECO:0007669"/>
    <property type="project" value="InterPro"/>
</dbReference>
<feature type="compositionally biased region" description="Polar residues" evidence="3">
    <location>
        <begin position="128"/>
        <end position="137"/>
    </location>
</feature>
<comment type="similarity">
    <text evidence="1">Belongs to the CDC6/cdc18 family.</text>
</comment>
<dbReference type="InterPro" id="IPR027417">
    <property type="entry name" value="P-loop_NTPase"/>
</dbReference>
<evidence type="ECO:0000256" key="1">
    <source>
        <dbReference type="ARBA" id="ARBA00006184"/>
    </source>
</evidence>
<evidence type="ECO:0000259" key="5">
    <source>
        <dbReference type="SMART" id="SM00382"/>
    </source>
</evidence>
<comment type="caution">
    <text evidence="6">The sequence shown here is derived from an EMBL/GenBank/DDBJ whole genome shotgun (WGS) entry which is preliminary data.</text>
</comment>
<dbReference type="InterPro" id="IPR049945">
    <property type="entry name" value="AAA_22"/>
</dbReference>
<feature type="compositionally biased region" description="Low complexity" evidence="3">
    <location>
        <begin position="97"/>
        <end position="120"/>
    </location>
</feature>
<dbReference type="GO" id="GO:0006270">
    <property type="term" value="P:DNA replication initiation"/>
    <property type="evidence" value="ECO:0007669"/>
    <property type="project" value="TreeGrafter"/>
</dbReference>
<dbReference type="CDD" id="cd00009">
    <property type="entry name" value="AAA"/>
    <property type="match status" value="1"/>
</dbReference>
<gene>
    <name evidence="6" type="ORF">EW145_g7808</name>
</gene>
<evidence type="ECO:0000313" key="6">
    <source>
        <dbReference type="EMBL" id="THG96270.1"/>
    </source>
</evidence>
<dbReference type="PANTHER" id="PTHR10763">
    <property type="entry name" value="CELL DIVISION CONTROL PROTEIN 6-RELATED"/>
    <property type="match status" value="1"/>
</dbReference>
<feature type="compositionally biased region" description="Low complexity" evidence="3">
    <location>
        <begin position="44"/>
        <end position="56"/>
    </location>
</feature>
<dbReference type="GO" id="GO:0003688">
    <property type="term" value="F:DNA replication origin binding"/>
    <property type="evidence" value="ECO:0007669"/>
    <property type="project" value="TreeGrafter"/>
</dbReference>
<dbReference type="InterPro" id="IPR050311">
    <property type="entry name" value="ORC1/CDC6"/>
</dbReference>
<sequence>MPLFFHSILFSSRQLVSAMNTSSTARRLTRSQTSSTVLGKRTASLSRSSSVASNKSVDLLTPEATPNPKRVRTSVEDVDGRANKENIPPLRNLQLVSPPTSRLSRRSSFSSDASTSSSRSRNLRRHPTQSAIPQTPSRVPEISLATPPSTPPLTLPLHHRVRSLLRTTSNSSNNMSLEGRETERSIIESFLHSFDGDMDISESVLYVSGSPGTGKTALVNSIIASAKISDNVRVIFLNCMAISGLDALWPRLADELLNVSAPKAGKRGVGKKLHGKDEVCAILEKQRYLKCVIVLDELDNLSGSSSNALQPLFSLAASYPSTIRIMGIANTHTLTSTSSVIPFSIDAVEETASGSLSKLKSKKSVKIKTIHFTPYTSSQLLAILNKRFESLPQDELRKMLPQTALVLLTKKVSALTGDVRVLFEALRGAIDLAAPAPLSSPSEMPPPMSIDFQKPISVSPAHILSALKSCAPSMPSKAKTGGSSTSSNSETVIKVRNLGLQARLVLLALVLASRRVTATLPLSTTSSSPTKALSSPTKRSPIKRTSSSSSTSSGSSDTHASRVDCMQLHAYYTSLLTVTDTFTPVSRSDFTDLLGVLETTGLVTLAAPTGRALNRVSSFIAKMKSSGGAQAVGLQGHVREGEVVRGLGIGAEAAGEGVVLEDDVRTIWAHEMGRIRREAKAKNASAALESIVGFEDAIED</sequence>
<evidence type="ECO:0000256" key="4">
    <source>
        <dbReference type="SAM" id="SignalP"/>
    </source>
</evidence>
<feature type="chain" id="PRO_5020817527" description="AAA+ ATPase domain-containing protein" evidence="4">
    <location>
        <begin position="19"/>
        <end position="700"/>
    </location>
</feature>
<dbReference type="GO" id="GO:0005634">
    <property type="term" value="C:nucleus"/>
    <property type="evidence" value="ECO:0007669"/>
    <property type="project" value="TreeGrafter"/>
</dbReference>
<dbReference type="InterPro" id="IPR054425">
    <property type="entry name" value="Cdc6_ORC1-like_ATPase_lid"/>
</dbReference>
<feature type="compositionally biased region" description="Low complexity" evidence="3">
    <location>
        <begin position="545"/>
        <end position="556"/>
    </location>
</feature>
<accession>A0A4S4KEW0</accession>
<protein>
    <recommendedName>
        <fullName evidence="5">AAA+ ATPase domain-containing protein</fullName>
    </recommendedName>
</protein>
<proteinExistence type="inferred from homology"/>
<feature type="signal peptide" evidence="4">
    <location>
        <begin position="1"/>
        <end position="18"/>
    </location>
</feature>
<keyword evidence="4" id="KW-0732">Signal</keyword>
<dbReference type="InterPro" id="IPR003593">
    <property type="entry name" value="AAA+_ATPase"/>
</dbReference>
<dbReference type="GO" id="GO:0033314">
    <property type="term" value="P:mitotic DNA replication checkpoint signaling"/>
    <property type="evidence" value="ECO:0007669"/>
    <property type="project" value="TreeGrafter"/>
</dbReference>
<dbReference type="Gene3D" id="1.10.8.60">
    <property type="match status" value="1"/>
</dbReference>
<dbReference type="Gene3D" id="3.40.50.300">
    <property type="entry name" value="P-loop containing nucleotide triphosphate hydrolases"/>
    <property type="match status" value="1"/>
</dbReference>
<dbReference type="Pfam" id="PF13401">
    <property type="entry name" value="AAA_22"/>
    <property type="match status" value="1"/>
</dbReference>
<evidence type="ECO:0000256" key="3">
    <source>
        <dbReference type="SAM" id="MobiDB-lite"/>
    </source>
</evidence>
<feature type="region of interest" description="Disordered" evidence="3">
    <location>
        <begin position="26"/>
        <end position="155"/>
    </location>
</feature>
<dbReference type="Proteomes" id="UP000308199">
    <property type="component" value="Unassembled WGS sequence"/>
</dbReference>
<dbReference type="SMART" id="SM00382">
    <property type="entry name" value="AAA"/>
    <property type="match status" value="1"/>
</dbReference>
<dbReference type="EMBL" id="SGPK01000891">
    <property type="protein sequence ID" value="THG96270.1"/>
    <property type="molecule type" value="Genomic_DNA"/>
</dbReference>
<evidence type="ECO:0000313" key="7">
    <source>
        <dbReference type="Proteomes" id="UP000308199"/>
    </source>
</evidence>
<dbReference type="SUPFAM" id="SSF52540">
    <property type="entry name" value="P-loop containing nucleoside triphosphate hydrolases"/>
    <property type="match status" value="1"/>
</dbReference>
<feature type="domain" description="AAA+ ATPase" evidence="5">
    <location>
        <begin position="201"/>
        <end position="353"/>
    </location>
</feature>